<gene>
    <name evidence="2" type="ORF">GRI35_00945</name>
</gene>
<evidence type="ECO:0000313" key="2">
    <source>
        <dbReference type="EMBL" id="MXO81939.1"/>
    </source>
</evidence>
<evidence type="ECO:0008006" key="4">
    <source>
        <dbReference type="Google" id="ProtNLM"/>
    </source>
</evidence>
<evidence type="ECO:0000256" key="1">
    <source>
        <dbReference type="SAM" id="SignalP"/>
    </source>
</evidence>
<dbReference type="PROSITE" id="PS51257">
    <property type="entry name" value="PROKAR_LIPOPROTEIN"/>
    <property type="match status" value="1"/>
</dbReference>
<dbReference type="Gene3D" id="2.60.40.60">
    <property type="entry name" value="Cadherins"/>
    <property type="match status" value="1"/>
</dbReference>
<organism evidence="2 3">
    <name type="scientific">Pontixanthobacter aestiaquae</name>
    <dbReference type="NCBI Taxonomy" id="1509367"/>
    <lineage>
        <taxon>Bacteria</taxon>
        <taxon>Pseudomonadati</taxon>
        <taxon>Pseudomonadota</taxon>
        <taxon>Alphaproteobacteria</taxon>
        <taxon>Sphingomonadales</taxon>
        <taxon>Erythrobacteraceae</taxon>
        <taxon>Pontixanthobacter</taxon>
    </lineage>
</organism>
<protein>
    <recommendedName>
        <fullName evidence="4">Cadherin domain-containing protein</fullName>
    </recommendedName>
</protein>
<sequence>MLKKTLIPCRVAPIPAALAALLLGSCGGGGGEGGAPSTPSPSPVVTAPRFTSVGAASVAENTADTFYTATATDPQGDPISFAVISGPDADKFVIDGSGALRFNTPPNFDLPTDSDLNNIYVVGLRATAGGETANLSLSVTITNDREGIAVRRIATGFVDPVDFSFVHDTPELLVAERSGRVLRFDPSDGSVTEDTFIRDNKISGEILAIAYAFPGRQFQEGTYIVTHSDQAGLYLQGFNGENGRKGFSRLGDPSAQPGSASLIAQNELYGAIGNPGGDAAQNTSSAYGKLLRAGIFNVFGGASIPPPGRLIVGAQIIGDGIQNPSGFTPAADFLYLADQGSTVEHELTIFRRDWRPLDFGWPFYEGTQASSTNPPAMINGPTLAYDFGQANKQGTGIVAGLLNNANFFEALGSTYVFADTNGIIWSIPYSTLIDGFLHRANEFEVRTEDFEPDVGSIDSPVAFARGSAGDHFYILDSDGEIFRVEPAS</sequence>
<feature type="chain" id="PRO_5032612506" description="Cadherin domain-containing protein" evidence="1">
    <location>
        <begin position="20"/>
        <end position="488"/>
    </location>
</feature>
<name>A0A844Z7Q6_9SPHN</name>
<proteinExistence type="predicted"/>
<dbReference type="EMBL" id="WTYZ01000001">
    <property type="protein sequence ID" value="MXO81939.1"/>
    <property type="molecule type" value="Genomic_DNA"/>
</dbReference>
<dbReference type="SUPFAM" id="SSF50952">
    <property type="entry name" value="Soluble quinoprotein glucose dehydrogenase"/>
    <property type="match status" value="1"/>
</dbReference>
<keyword evidence="1" id="KW-0732">Signal</keyword>
<feature type="signal peptide" evidence="1">
    <location>
        <begin position="1"/>
        <end position="19"/>
    </location>
</feature>
<dbReference type="InterPro" id="IPR011041">
    <property type="entry name" value="Quinoprot_gluc/sorb_DH_b-prop"/>
</dbReference>
<dbReference type="InterPro" id="IPR011042">
    <property type="entry name" value="6-blade_b-propeller_TolB-like"/>
</dbReference>
<dbReference type="Gene3D" id="2.120.10.30">
    <property type="entry name" value="TolB, C-terminal domain"/>
    <property type="match status" value="1"/>
</dbReference>
<dbReference type="Proteomes" id="UP000460290">
    <property type="component" value="Unassembled WGS sequence"/>
</dbReference>
<keyword evidence="3" id="KW-1185">Reference proteome</keyword>
<accession>A0A844Z7Q6</accession>
<dbReference type="OrthoDB" id="9773411at2"/>
<comment type="caution">
    <text evidence="2">The sequence shown here is derived from an EMBL/GenBank/DDBJ whole genome shotgun (WGS) entry which is preliminary data.</text>
</comment>
<reference evidence="2 3" key="1">
    <citation type="submission" date="2019-12" db="EMBL/GenBank/DDBJ databases">
        <title>Genomic-based taxomic classification of the family Erythrobacteraceae.</title>
        <authorList>
            <person name="Xu L."/>
        </authorList>
    </citation>
    <scope>NUCLEOTIDE SEQUENCE [LARGE SCALE GENOMIC DNA]</scope>
    <source>
        <strain evidence="2 3">KCTC 42006</strain>
    </source>
</reference>
<dbReference type="PANTHER" id="PTHR19328">
    <property type="entry name" value="HEDGEHOG-INTERACTING PROTEIN"/>
    <property type="match status" value="1"/>
</dbReference>
<dbReference type="RefSeq" id="WP_160612288.1">
    <property type="nucleotide sequence ID" value="NZ_JAUFQM010000001.1"/>
</dbReference>
<dbReference type="AlphaFoldDB" id="A0A844Z7Q6"/>
<dbReference type="PANTHER" id="PTHR19328:SF13">
    <property type="entry name" value="HIPL1 PROTEIN"/>
    <property type="match status" value="1"/>
</dbReference>
<evidence type="ECO:0000313" key="3">
    <source>
        <dbReference type="Proteomes" id="UP000460290"/>
    </source>
</evidence>